<evidence type="ECO:0000313" key="4">
    <source>
        <dbReference type="Proteomes" id="UP000343335"/>
    </source>
</evidence>
<keyword evidence="2" id="KW-1133">Transmembrane helix</keyword>
<dbReference type="InterPro" id="IPR000983">
    <property type="entry name" value="Bac_GSPG_pilin"/>
</dbReference>
<dbReference type="Pfam" id="PF07963">
    <property type="entry name" value="N_methyl"/>
    <property type="match status" value="1"/>
</dbReference>
<dbReference type="RefSeq" id="WP_150665050.1">
    <property type="nucleotide sequence ID" value="NZ_CABPSA010000005.1"/>
</dbReference>
<gene>
    <name evidence="3" type="ORF">PCO31010_03144</name>
</gene>
<sequence>MRRSNCRYSHRPGVQRGFTLIEVLVALTLLALIASAALPLTDLVQRRAKETELRHALTTIRSALDAYKRASDEGRIEKSVDASGYPPSLDVLAEGVKDRKSPEGKRIYFLRRVPVDPLCNCPGVRASETWETRSYMSSPTAFMSGKDVFDIRSKSDKVGINGTPYNQW</sequence>
<proteinExistence type="predicted"/>
<dbReference type="PROSITE" id="PS00409">
    <property type="entry name" value="PROKAR_NTER_METHYL"/>
    <property type="match status" value="1"/>
</dbReference>
<dbReference type="PRINTS" id="PR00813">
    <property type="entry name" value="BCTERIALGSPG"/>
</dbReference>
<dbReference type="OrthoDB" id="9790526at2"/>
<name>A0A5E4W8D6_9BURK</name>
<organism evidence="3 4">
    <name type="scientific">Pandoraea commovens</name>
    <dbReference type="NCBI Taxonomy" id="2508289"/>
    <lineage>
        <taxon>Bacteria</taxon>
        <taxon>Pseudomonadati</taxon>
        <taxon>Pseudomonadota</taxon>
        <taxon>Betaproteobacteria</taxon>
        <taxon>Burkholderiales</taxon>
        <taxon>Burkholderiaceae</taxon>
        <taxon>Pandoraea</taxon>
    </lineage>
</organism>
<keyword evidence="2" id="KW-0472">Membrane</keyword>
<dbReference type="GO" id="GO:0015628">
    <property type="term" value="P:protein secretion by the type II secretion system"/>
    <property type="evidence" value="ECO:0007669"/>
    <property type="project" value="InterPro"/>
</dbReference>
<dbReference type="Gene3D" id="3.30.700.10">
    <property type="entry name" value="Glycoprotein, Type 4 Pilin"/>
    <property type="match status" value="1"/>
</dbReference>
<dbReference type="GO" id="GO:0015627">
    <property type="term" value="C:type II protein secretion system complex"/>
    <property type="evidence" value="ECO:0007669"/>
    <property type="project" value="InterPro"/>
</dbReference>
<dbReference type="Proteomes" id="UP000343335">
    <property type="component" value="Unassembled WGS sequence"/>
</dbReference>
<reference evidence="3 4" key="1">
    <citation type="submission" date="2019-08" db="EMBL/GenBank/DDBJ databases">
        <authorList>
            <person name="Peeters C."/>
        </authorList>
    </citation>
    <scope>NUCLEOTIDE SEQUENCE [LARGE SCALE GENOMIC DNA]</scope>
    <source>
        <strain evidence="3 4">LMG 31010</strain>
    </source>
</reference>
<keyword evidence="1" id="KW-0488">Methylation</keyword>
<evidence type="ECO:0000313" key="3">
    <source>
        <dbReference type="EMBL" id="VVE20681.1"/>
    </source>
</evidence>
<keyword evidence="2" id="KW-0812">Transmembrane</keyword>
<dbReference type="AlphaFoldDB" id="A0A5E4W8D6"/>
<dbReference type="InterPro" id="IPR012902">
    <property type="entry name" value="N_methyl_site"/>
</dbReference>
<feature type="transmembrane region" description="Helical" evidence="2">
    <location>
        <begin position="20"/>
        <end position="40"/>
    </location>
</feature>
<protein>
    <submittedName>
        <fullName evidence="3">General secretion pathway protein GspG</fullName>
    </submittedName>
</protein>
<dbReference type="SUPFAM" id="SSF54523">
    <property type="entry name" value="Pili subunits"/>
    <property type="match status" value="1"/>
</dbReference>
<accession>A0A5E4W8D6</accession>
<dbReference type="EMBL" id="CABPSA010000005">
    <property type="protein sequence ID" value="VVE20681.1"/>
    <property type="molecule type" value="Genomic_DNA"/>
</dbReference>
<dbReference type="NCBIfam" id="TIGR02532">
    <property type="entry name" value="IV_pilin_GFxxxE"/>
    <property type="match status" value="1"/>
</dbReference>
<evidence type="ECO:0000256" key="2">
    <source>
        <dbReference type="SAM" id="Phobius"/>
    </source>
</evidence>
<evidence type="ECO:0000256" key="1">
    <source>
        <dbReference type="ARBA" id="ARBA00022481"/>
    </source>
</evidence>
<dbReference type="InterPro" id="IPR045584">
    <property type="entry name" value="Pilin-like"/>
</dbReference>